<evidence type="ECO:0000313" key="2">
    <source>
        <dbReference type="Proteomes" id="UP000265520"/>
    </source>
</evidence>
<dbReference type="AlphaFoldDB" id="A0A392Q2H8"/>
<protein>
    <submittedName>
        <fullName evidence="1">Uncharacterized protein</fullName>
    </submittedName>
</protein>
<dbReference type="Proteomes" id="UP000265520">
    <property type="component" value="Unassembled WGS sequence"/>
</dbReference>
<reference evidence="1 2" key="1">
    <citation type="journal article" date="2018" name="Front. Plant Sci.">
        <title>Red Clover (Trifolium pratense) and Zigzag Clover (T. medium) - A Picture of Genomic Similarities and Differences.</title>
        <authorList>
            <person name="Dluhosova J."/>
            <person name="Istvanek J."/>
            <person name="Nedelnik J."/>
            <person name="Repkova J."/>
        </authorList>
    </citation>
    <scope>NUCLEOTIDE SEQUENCE [LARGE SCALE GENOMIC DNA]</scope>
    <source>
        <strain evidence="2">cv. 10/8</strain>
        <tissue evidence="1">Leaf</tissue>
    </source>
</reference>
<name>A0A392Q2H8_9FABA</name>
<dbReference type="EMBL" id="LXQA010109483">
    <property type="protein sequence ID" value="MCI18288.1"/>
    <property type="molecule type" value="Genomic_DNA"/>
</dbReference>
<evidence type="ECO:0000313" key="1">
    <source>
        <dbReference type="EMBL" id="MCI18288.1"/>
    </source>
</evidence>
<accession>A0A392Q2H8</accession>
<keyword evidence="2" id="KW-1185">Reference proteome</keyword>
<sequence length="65" mass="7400">MAEPLYEAEDIHDVEKLQKDVVATNAQQTSPLMEPHVVAEDIRDVEKWQEGNVDTTILMHNMQAP</sequence>
<comment type="caution">
    <text evidence="1">The sequence shown here is derived from an EMBL/GenBank/DDBJ whole genome shotgun (WGS) entry which is preliminary data.</text>
</comment>
<proteinExistence type="predicted"/>
<organism evidence="1 2">
    <name type="scientific">Trifolium medium</name>
    <dbReference type="NCBI Taxonomy" id="97028"/>
    <lineage>
        <taxon>Eukaryota</taxon>
        <taxon>Viridiplantae</taxon>
        <taxon>Streptophyta</taxon>
        <taxon>Embryophyta</taxon>
        <taxon>Tracheophyta</taxon>
        <taxon>Spermatophyta</taxon>
        <taxon>Magnoliopsida</taxon>
        <taxon>eudicotyledons</taxon>
        <taxon>Gunneridae</taxon>
        <taxon>Pentapetalae</taxon>
        <taxon>rosids</taxon>
        <taxon>fabids</taxon>
        <taxon>Fabales</taxon>
        <taxon>Fabaceae</taxon>
        <taxon>Papilionoideae</taxon>
        <taxon>50 kb inversion clade</taxon>
        <taxon>NPAAA clade</taxon>
        <taxon>Hologalegina</taxon>
        <taxon>IRL clade</taxon>
        <taxon>Trifolieae</taxon>
        <taxon>Trifolium</taxon>
    </lineage>
</organism>